<evidence type="ECO:0000256" key="1">
    <source>
        <dbReference type="SAM" id="MobiDB-lite"/>
    </source>
</evidence>
<name>A0A8S0Z1B3_ARCPL</name>
<organism evidence="2 3">
    <name type="scientific">Arctia plantaginis</name>
    <name type="common">Wood tiger moth</name>
    <name type="synonym">Phalaena plantaginis</name>
    <dbReference type="NCBI Taxonomy" id="874455"/>
    <lineage>
        <taxon>Eukaryota</taxon>
        <taxon>Metazoa</taxon>
        <taxon>Ecdysozoa</taxon>
        <taxon>Arthropoda</taxon>
        <taxon>Hexapoda</taxon>
        <taxon>Insecta</taxon>
        <taxon>Pterygota</taxon>
        <taxon>Neoptera</taxon>
        <taxon>Endopterygota</taxon>
        <taxon>Lepidoptera</taxon>
        <taxon>Glossata</taxon>
        <taxon>Ditrysia</taxon>
        <taxon>Noctuoidea</taxon>
        <taxon>Erebidae</taxon>
        <taxon>Arctiinae</taxon>
        <taxon>Arctia</taxon>
    </lineage>
</organism>
<dbReference type="OrthoDB" id="8060926at2759"/>
<accession>A0A8S0Z1B3</accession>
<gene>
    <name evidence="2" type="ORF">APLA_LOCUS2609</name>
</gene>
<dbReference type="EMBL" id="CADEBC010000208">
    <property type="protein sequence ID" value="CAB3225834.1"/>
    <property type="molecule type" value="Genomic_DNA"/>
</dbReference>
<evidence type="ECO:0000313" key="2">
    <source>
        <dbReference type="EMBL" id="CAB3225834.1"/>
    </source>
</evidence>
<dbReference type="PANTHER" id="PTHR47018:SF3">
    <property type="entry name" value="MYCBP-ASSOCIATED PROTEIN"/>
    <property type="match status" value="1"/>
</dbReference>
<feature type="region of interest" description="Disordered" evidence="1">
    <location>
        <begin position="490"/>
        <end position="518"/>
    </location>
</feature>
<protein>
    <submittedName>
        <fullName evidence="2">Uncharacterized protein</fullName>
    </submittedName>
</protein>
<dbReference type="AlphaFoldDB" id="A0A8S0Z1B3"/>
<dbReference type="PANTHER" id="PTHR47018">
    <property type="entry name" value="CXC DOMAIN-CONTAINING PROTEIN-RELATED"/>
    <property type="match status" value="1"/>
</dbReference>
<keyword evidence="3" id="KW-1185">Reference proteome</keyword>
<comment type="caution">
    <text evidence="2">The sequence shown here is derived from an EMBL/GenBank/DDBJ whole genome shotgun (WGS) entry which is preliminary data.</text>
</comment>
<dbReference type="Proteomes" id="UP000494106">
    <property type="component" value="Unassembled WGS sequence"/>
</dbReference>
<reference evidence="2 3" key="1">
    <citation type="submission" date="2020-04" db="EMBL/GenBank/DDBJ databases">
        <authorList>
            <person name="Wallbank WR R."/>
            <person name="Pardo Diaz C."/>
            <person name="Kozak K."/>
            <person name="Martin S."/>
            <person name="Jiggins C."/>
            <person name="Moest M."/>
            <person name="Warren A I."/>
            <person name="Byers J.R.P. K."/>
            <person name="Montejo-Kovacevich G."/>
            <person name="Yen C E."/>
        </authorList>
    </citation>
    <scope>NUCLEOTIDE SEQUENCE [LARGE SCALE GENOMIC DNA]</scope>
</reference>
<proteinExistence type="predicted"/>
<sequence length="518" mass="58694">MAFFRALGKYIECSGLVKILVQAEVLAGGSMNSFLDSKHFNRCKRLHPLTAAALQILHFEQYLSTTNVTLEAMDELLQTQIQNASNQTANDVNETIELPDLLSRVVNGYKEFCNQTLIGEKGKIAQFYYQYCEFINLYHRFSRSIRPSNFELYVDSIFNMSDIFFALNQPNYARWSLLYLSNLINLYIDNSSLVAEFCRGAFGIRRTAANFARSPVDLTLEQTINADASNQLVDNLAADSISARQRWALSHSMRTKILTSIKQNIVLTKKDDTSHSLQQSKIKKDKNNLNSIIEAIKCTMNPFDDSIDKDTLFNISTGKAASKEVADFLLNVKTAGYQQKLNFISKCSSSAASAEVQENSVQKTEENAADIFIDEKMKTVQEFTASMYGIRNCTSVNDAIHRIFMKNNSAKEDNEHLKKKGFDSNSIPPCWISLIQKNLRTIFVNSMWLNATDPICVKLQPENCGWFLDEYLKPVGFIGDHTPLKIEDIVERSETESDDEEDSEVEDRSFMSDDSDSE</sequence>
<evidence type="ECO:0000313" key="3">
    <source>
        <dbReference type="Proteomes" id="UP000494106"/>
    </source>
</evidence>
<feature type="compositionally biased region" description="Acidic residues" evidence="1">
    <location>
        <begin position="496"/>
        <end position="505"/>
    </location>
</feature>